<evidence type="ECO:0000313" key="2">
    <source>
        <dbReference type="Proteomes" id="UP000245626"/>
    </source>
</evidence>
<sequence length="228" mass="26588">MVLFFESTSVDPPALIYMGRDKIENEELLTYGLEKDVWFHVDKLSSAHVYLRLNDAIPSWEQIPESLLQDCAQLVKANSIEGNRKNNLTIIYTPWSNVKKTGDMAIGAVSFHNDRKVKRTFVKERDNTIVNRLNKTRKERQVDHEAERQERLREEGRRKKNQAIEEKRAALAQARAREAEKEARDYTKLFSQEAMEESRRDKERKKKLREALGQEDANSGTESDDSFM</sequence>
<gene>
    <name evidence="1" type="ORF">IE53DRAFT_412664</name>
</gene>
<reference evidence="1 2" key="1">
    <citation type="journal article" date="2018" name="Mol. Biol. Evol.">
        <title>Broad Genomic Sampling Reveals a Smut Pathogenic Ancestry of the Fungal Clade Ustilaginomycotina.</title>
        <authorList>
            <person name="Kijpornyongpan T."/>
            <person name="Mondo S.J."/>
            <person name="Barry K."/>
            <person name="Sandor L."/>
            <person name="Lee J."/>
            <person name="Lipzen A."/>
            <person name="Pangilinan J."/>
            <person name="LaButti K."/>
            <person name="Hainaut M."/>
            <person name="Henrissat B."/>
            <person name="Grigoriev I.V."/>
            <person name="Spatafora J.W."/>
            <person name="Aime M.C."/>
        </authorList>
    </citation>
    <scope>NUCLEOTIDE SEQUENCE [LARGE SCALE GENOMIC DNA]</scope>
    <source>
        <strain evidence="1 2">SA 807</strain>
    </source>
</reference>
<proteinExistence type="predicted"/>
<keyword evidence="2" id="KW-1185">Reference proteome</keyword>
<organism evidence="1 2">
    <name type="scientific">Violaceomyces palustris</name>
    <dbReference type="NCBI Taxonomy" id="1673888"/>
    <lineage>
        <taxon>Eukaryota</taxon>
        <taxon>Fungi</taxon>
        <taxon>Dikarya</taxon>
        <taxon>Basidiomycota</taxon>
        <taxon>Ustilaginomycotina</taxon>
        <taxon>Ustilaginomycetes</taxon>
        <taxon>Violaceomycetales</taxon>
        <taxon>Violaceomycetaceae</taxon>
        <taxon>Violaceomyces</taxon>
    </lineage>
</organism>
<dbReference type="EMBL" id="KZ820294">
    <property type="protein sequence ID" value="PWN47973.1"/>
    <property type="molecule type" value="Genomic_DNA"/>
</dbReference>
<accession>A0ACD0NQ60</accession>
<name>A0ACD0NQ60_9BASI</name>
<dbReference type="Proteomes" id="UP000245626">
    <property type="component" value="Unassembled WGS sequence"/>
</dbReference>
<evidence type="ECO:0000313" key="1">
    <source>
        <dbReference type="EMBL" id="PWN47973.1"/>
    </source>
</evidence>
<protein>
    <submittedName>
        <fullName evidence="1">DUF814-domain-containing protein</fullName>
    </submittedName>
</protein>